<feature type="chain" id="PRO_5038001461" evidence="1">
    <location>
        <begin position="20"/>
        <end position="239"/>
    </location>
</feature>
<evidence type="ECO:0000256" key="1">
    <source>
        <dbReference type="SAM" id="SignalP"/>
    </source>
</evidence>
<feature type="signal peptide" evidence="1">
    <location>
        <begin position="1"/>
        <end position="19"/>
    </location>
</feature>
<evidence type="ECO:0000313" key="3">
    <source>
        <dbReference type="WBParaSite" id="scaffold6209_cov194.g10583"/>
    </source>
</evidence>
<evidence type="ECO:0000313" key="2">
    <source>
        <dbReference type="Proteomes" id="UP000887561"/>
    </source>
</evidence>
<keyword evidence="1" id="KW-0732">Signal</keyword>
<organism evidence="2 3">
    <name type="scientific">Meloidogyne javanica</name>
    <name type="common">Root-knot nematode worm</name>
    <dbReference type="NCBI Taxonomy" id="6303"/>
    <lineage>
        <taxon>Eukaryota</taxon>
        <taxon>Metazoa</taxon>
        <taxon>Ecdysozoa</taxon>
        <taxon>Nematoda</taxon>
        <taxon>Chromadorea</taxon>
        <taxon>Rhabditida</taxon>
        <taxon>Tylenchina</taxon>
        <taxon>Tylenchomorpha</taxon>
        <taxon>Tylenchoidea</taxon>
        <taxon>Meloidogynidae</taxon>
        <taxon>Meloidogyninae</taxon>
        <taxon>Meloidogyne</taxon>
        <taxon>Meloidogyne incognita group</taxon>
    </lineage>
</organism>
<accession>A0A915N2B2</accession>
<sequence length="239" mass="28016">MWLFLLFIVLNTFFENVEPLSIFVKISWREIKENKFEYPHHLTDETKERFDLKLTETLLGYPEGSREFFGKTDGYDNYHFNEFENIREDLVYPNVDFKSNKIIKLLRAKYNEAKRERQIPMASAAADEVNYEFDINVISERHAERYFEIRGNNAGSSSSFVGSDKESSMNAIRVDNVLPEDGWHPSAGSNQPMDIDEVNETFEQMDDYSKYFWNNDEPQNLDSILSPHQLMQGDDSTTD</sequence>
<protein>
    <submittedName>
        <fullName evidence="3">Uncharacterized protein</fullName>
    </submittedName>
</protein>
<name>A0A915N2B2_MELJA</name>
<dbReference type="Proteomes" id="UP000887561">
    <property type="component" value="Unplaced"/>
</dbReference>
<reference evidence="3" key="1">
    <citation type="submission" date="2022-11" db="UniProtKB">
        <authorList>
            <consortium name="WormBaseParasite"/>
        </authorList>
    </citation>
    <scope>IDENTIFICATION</scope>
</reference>
<keyword evidence="2" id="KW-1185">Reference proteome</keyword>
<dbReference type="WBParaSite" id="scaffold6209_cov194.g10583">
    <property type="protein sequence ID" value="scaffold6209_cov194.g10583"/>
    <property type="gene ID" value="scaffold6209_cov194.g10583"/>
</dbReference>
<dbReference type="AlphaFoldDB" id="A0A915N2B2"/>
<proteinExistence type="predicted"/>